<accession>A0AAW1Q162</accession>
<dbReference type="PANTHER" id="PTHR31964:SF113">
    <property type="entry name" value="USPA DOMAIN-CONTAINING PROTEIN"/>
    <property type="match status" value="1"/>
</dbReference>
<dbReference type="Pfam" id="PF00582">
    <property type="entry name" value="Usp"/>
    <property type="match status" value="1"/>
</dbReference>
<evidence type="ECO:0000313" key="2">
    <source>
        <dbReference type="EMBL" id="KAK9814802.1"/>
    </source>
</evidence>
<dbReference type="CDD" id="cd23659">
    <property type="entry name" value="USP_At3g01520-like"/>
    <property type="match status" value="1"/>
</dbReference>
<feature type="domain" description="UspA" evidence="1">
    <location>
        <begin position="1"/>
        <end position="154"/>
    </location>
</feature>
<gene>
    <name evidence="2" type="ORF">WJX72_011691</name>
</gene>
<keyword evidence="3" id="KW-1185">Reference proteome</keyword>
<dbReference type="EMBL" id="JALJOR010000007">
    <property type="protein sequence ID" value="KAK9814802.1"/>
    <property type="molecule type" value="Genomic_DNA"/>
</dbReference>
<comment type="caution">
    <text evidence="2">The sequence shown here is derived from an EMBL/GenBank/DDBJ whole genome shotgun (WGS) entry which is preliminary data.</text>
</comment>
<sequence>MVRKVLISVDDSPECEHALKWAVSDFYKPGDEVHVLHVIPRLQLAAVYGAPPVDFLPQQDPVAYEQLIKQAEHFISDRFLSKLQGISPEPVVHIVKSEVDTDSIGNVICKKVLELNAAAVIMASHNKSRLQEFFLGSVTNHVTNHCKRPVLVVH</sequence>
<dbReference type="InterPro" id="IPR006015">
    <property type="entry name" value="Universal_stress_UspA"/>
</dbReference>
<dbReference type="InterPro" id="IPR014729">
    <property type="entry name" value="Rossmann-like_a/b/a_fold"/>
</dbReference>
<dbReference type="InterPro" id="IPR006016">
    <property type="entry name" value="UspA"/>
</dbReference>
<evidence type="ECO:0000313" key="3">
    <source>
        <dbReference type="Proteomes" id="UP001489004"/>
    </source>
</evidence>
<dbReference type="SUPFAM" id="SSF52402">
    <property type="entry name" value="Adenine nucleotide alpha hydrolases-like"/>
    <property type="match status" value="1"/>
</dbReference>
<dbReference type="Gene3D" id="3.40.50.620">
    <property type="entry name" value="HUPs"/>
    <property type="match status" value="1"/>
</dbReference>
<dbReference type="Proteomes" id="UP001489004">
    <property type="component" value="Unassembled WGS sequence"/>
</dbReference>
<protein>
    <recommendedName>
        <fullName evidence="1">UspA domain-containing protein</fullName>
    </recommendedName>
</protein>
<name>A0AAW1Q162_9CHLO</name>
<reference evidence="2 3" key="1">
    <citation type="journal article" date="2024" name="Nat. Commun.">
        <title>Phylogenomics reveals the evolutionary origins of lichenization in chlorophyte algae.</title>
        <authorList>
            <person name="Puginier C."/>
            <person name="Libourel C."/>
            <person name="Otte J."/>
            <person name="Skaloud P."/>
            <person name="Haon M."/>
            <person name="Grisel S."/>
            <person name="Petersen M."/>
            <person name="Berrin J.G."/>
            <person name="Delaux P.M."/>
            <person name="Dal Grande F."/>
            <person name="Keller J."/>
        </authorList>
    </citation>
    <scope>NUCLEOTIDE SEQUENCE [LARGE SCALE GENOMIC DNA]</scope>
    <source>
        <strain evidence="2 3">SAG 2043</strain>
    </source>
</reference>
<dbReference type="PRINTS" id="PR01438">
    <property type="entry name" value="UNVRSLSTRESS"/>
</dbReference>
<dbReference type="AlphaFoldDB" id="A0AAW1Q162"/>
<evidence type="ECO:0000259" key="1">
    <source>
        <dbReference type="Pfam" id="PF00582"/>
    </source>
</evidence>
<dbReference type="PANTHER" id="PTHR31964">
    <property type="entry name" value="ADENINE NUCLEOTIDE ALPHA HYDROLASES-LIKE SUPERFAMILY PROTEIN"/>
    <property type="match status" value="1"/>
</dbReference>
<organism evidence="2 3">
    <name type="scientific">[Myrmecia] bisecta</name>
    <dbReference type="NCBI Taxonomy" id="41462"/>
    <lineage>
        <taxon>Eukaryota</taxon>
        <taxon>Viridiplantae</taxon>
        <taxon>Chlorophyta</taxon>
        <taxon>core chlorophytes</taxon>
        <taxon>Trebouxiophyceae</taxon>
        <taxon>Trebouxiales</taxon>
        <taxon>Trebouxiaceae</taxon>
        <taxon>Myrmecia</taxon>
    </lineage>
</organism>
<proteinExistence type="predicted"/>